<dbReference type="STRING" id="13616.ENSMODP00000000681"/>
<dbReference type="GeneTree" id="ENSGT00510000047559"/>
<dbReference type="PANTHER" id="PTHR31078:SF1">
    <property type="entry name" value="CILIA- AND FLAGELLA-ASSOCIATED PROTEIN 300"/>
    <property type="match status" value="1"/>
</dbReference>
<comment type="function">
    <text evidence="1">Cilium- and flagellum-specific protein that plays a role in axonemal structure organization and motility. May play a role in outer and inner dynein arm assembly.</text>
</comment>
<dbReference type="PANTHER" id="PTHR31078">
    <property type="entry name" value="CILIA- AND FLAGELLA-ASSOCIATED PROTEIN 300"/>
    <property type="match status" value="1"/>
</dbReference>
<keyword evidence="5" id="KW-0963">Cytoplasm</keyword>
<dbReference type="HOGENOM" id="CLU_068703_0_0_1"/>
<evidence type="ECO:0000313" key="9">
    <source>
        <dbReference type="Proteomes" id="UP000002280"/>
    </source>
</evidence>
<reference evidence="8" key="2">
    <citation type="submission" date="2025-08" db="UniProtKB">
        <authorList>
            <consortium name="Ensembl"/>
        </authorList>
    </citation>
    <scope>IDENTIFICATION</scope>
</reference>
<dbReference type="GO" id="GO:0005930">
    <property type="term" value="C:axoneme"/>
    <property type="evidence" value="ECO:0007669"/>
    <property type="project" value="UniProtKB-SubCell"/>
</dbReference>
<dbReference type="Proteomes" id="UP000002280">
    <property type="component" value="Chromosome 4"/>
</dbReference>
<evidence type="ECO:0000256" key="1">
    <source>
        <dbReference type="ARBA" id="ARBA00002404"/>
    </source>
</evidence>
<evidence type="ECO:0000256" key="7">
    <source>
        <dbReference type="ARBA" id="ARBA00023273"/>
    </source>
</evidence>
<gene>
    <name evidence="8" type="primary">CFAP300</name>
</gene>
<protein>
    <recommendedName>
        <fullName evidence="4">Cilia- and flagella-associated protein 300</fullName>
    </recommendedName>
</protein>
<evidence type="ECO:0000256" key="5">
    <source>
        <dbReference type="ARBA" id="ARBA00022490"/>
    </source>
</evidence>
<dbReference type="Bgee" id="ENSMODG00000000567">
    <property type="expression patterns" value="Expressed in spermatocyte and 17 other cell types or tissues"/>
</dbReference>
<keyword evidence="7" id="KW-0966">Cell projection</keyword>
<dbReference type="AlphaFoldDB" id="F6X4G0"/>
<keyword evidence="9" id="KW-1185">Reference proteome</keyword>
<reference evidence="8" key="3">
    <citation type="submission" date="2025-09" db="UniProtKB">
        <authorList>
            <consortium name="Ensembl"/>
        </authorList>
    </citation>
    <scope>IDENTIFICATION</scope>
</reference>
<keyword evidence="6" id="KW-0206">Cytoskeleton</keyword>
<dbReference type="Pfam" id="PF14926">
    <property type="entry name" value="CFAP300"/>
    <property type="match status" value="1"/>
</dbReference>
<evidence type="ECO:0000256" key="2">
    <source>
        <dbReference type="ARBA" id="ARBA00004430"/>
    </source>
</evidence>
<evidence type="ECO:0000256" key="4">
    <source>
        <dbReference type="ARBA" id="ARBA00022174"/>
    </source>
</evidence>
<accession>F6X4G0</accession>
<dbReference type="OrthoDB" id="10259249at2759"/>
<comment type="subcellular location">
    <subcellularLocation>
        <location evidence="2">Cytoplasm</location>
        <location evidence="2">Cytoskeleton</location>
        <location evidence="2">Cilium axoneme</location>
    </subcellularLocation>
</comment>
<evidence type="ECO:0000313" key="8">
    <source>
        <dbReference type="Ensembl" id="ENSMODP00000000681.4"/>
    </source>
</evidence>
<sequence>MQDQFQLGGKETSFPLKFQGRTFQFLSNPDVVQRLRKWSMQGRLRVQAFGFDENFQAYCKDDFLMAFFRDPNVISNLQLLSDFSGQWINLGEEVKRIEVIHIPCTQISMAFFDRLYSEEIVRENGHIVKCLDNFCDPFVISDELRKVLLMEDSEKYEIFSELDRTEFLFCIFKHLCLGGILCQYEDILDPYLETTKMIYKDLVSVIKDPQTKNIRVSSVVFKVAAYDENDMCYPSKKNHEQSFAYFIVDPLKRHINVLYHSFGVGELSF</sequence>
<organism evidence="8 9">
    <name type="scientific">Monodelphis domestica</name>
    <name type="common">Gray short-tailed opossum</name>
    <dbReference type="NCBI Taxonomy" id="13616"/>
    <lineage>
        <taxon>Eukaryota</taxon>
        <taxon>Metazoa</taxon>
        <taxon>Chordata</taxon>
        <taxon>Craniata</taxon>
        <taxon>Vertebrata</taxon>
        <taxon>Euteleostomi</taxon>
        <taxon>Mammalia</taxon>
        <taxon>Metatheria</taxon>
        <taxon>Didelphimorphia</taxon>
        <taxon>Didelphidae</taxon>
        <taxon>Monodelphis</taxon>
    </lineage>
</organism>
<dbReference type="eggNOG" id="ENOG502QUFH">
    <property type="taxonomic scope" value="Eukaryota"/>
</dbReference>
<reference evidence="8 9" key="1">
    <citation type="journal article" date="2007" name="Nature">
        <title>Genome of the marsupial Monodelphis domestica reveals innovation in non-coding sequences.</title>
        <authorList>
            <person name="Mikkelsen T.S."/>
            <person name="Wakefield M.J."/>
            <person name="Aken B."/>
            <person name="Amemiya C.T."/>
            <person name="Chang J.L."/>
            <person name="Duke S."/>
            <person name="Garber M."/>
            <person name="Gentles A.J."/>
            <person name="Goodstadt L."/>
            <person name="Heger A."/>
            <person name="Jurka J."/>
            <person name="Kamal M."/>
            <person name="Mauceli E."/>
            <person name="Searle S.M."/>
            <person name="Sharpe T."/>
            <person name="Baker M.L."/>
            <person name="Batzer M.A."/>
            <person name="Benos P.V."/>
            <person name="Belov K."/>
            <person name="Clamp M."/>
            <person name="Cook A."/>
            <person name="Cuff J."/>
            <person name="Das R."/>
            <person name="Davidow L."/>
            <person name="Deakin J.E."/>
            <person name="Fazzari M.J."/>
            <person name="Glass J.L."/>
            <person name="Grabherr M."/>
            <person name="Greally J.M."/>
            <person name="Gu W."/>
            <person name="Hore T.A."/>
            <person name="Huttley G.A."/>
            <person name="Kleber M."/>
            <person name="Jirtle R.L."/>
            <person name="Koina E."/>
            <person name="Lee J.T."/>
            <person name="Mahony S."/>
            <person name="Marra M.A."/>
            <person name="Miller R.D."/>
            <person name="Nicholls R.D."/>
            <person name="Oda M."/>
            <person name="Papenfuss A.T."/>
            <person name="Parra Z.E."/>
            <person name="Pollock D.D."/>
            <person name="Ray D.A."/>
            <person name="Schein J.E."/>
            <person name="Speed T.P."/>
            <person name="Thompson K."/>
            <person name="VandeBerg J.L."/>
            <person name="Wade C.M."/>
            <person name="Walker J.A."/>
            <person name="Waters P.D."/>
            <person name="Webber C."/>
            <person name="Weidman J.R."/>
            <person name="Xie X."/>
            <person name="Zody M.C."/>
            <person name="Baldwin J."/>
            <person name="Abdouelleil A."/>
            <person name="Abdulkadir J."/>
            <person name="Abebe A."/>
            <person name="Abera B."/>
            <person name="Abreu J."/>
            <person name="Acer S.C."/>
            <person name="Aftuck L."/>
            <person name="Alexander A."/>
            <person name="An P."/>
            <person name="Anderson E."/>
            <person name="Anderson S."/>
            <person name="Arachi H."/>
            <person name="Azer M."/>
            <person name="Bachantsang P."/>
            <person name="Barry A."/>
            <person name="Bayul T."/>
            <person name="Berlin A."/>
            <person name="Bessette D."/>
            <person name="Bloom T."/>
            <person name="Bloom T."/>
            <person name="Boguslavskiy L."/>
            <person name="Bonnet C."/>
            <person name="Boukhgalter B."/>
            <person name="Bourzgui I."/>
            <person name="Brown A."/>
            <person name="Cahill P."/>
            <person name="Channer S."/>
            <person name="Cheshatsang Y."/>
            <person name="Chuda L."/>
            <person name="Citroen M."/>
            <person name="Collymore A."/>
            <person name="Cooke P."/>
            <person name="Costello M."/>
            <person name="D'Aco K."/>
            <person name="Daza R."/>
            <person name="De Haan G."/>
            <person name="DeGray S."/>
            <person name="DeMaso C."/>
            <person name="Dhargay N."/>
            <person name="Dooley K."/>
            <person name="Dooley E."/>
            <person name="Doricent M."/>
            <person name="Dorje P."/>
            <person name="Dorjee K."/>
            <person name="Dupes A."/>
            <person name="Elong R."/>
            <person name="Falk J."/>
            <person name="Farina A."/>
            <person name="Faro S."/>
            <person name="Ferguson D."/>
            <person name="Fisher S."/>
            <person name="Foley C.D."/>
            <person name="Franke A."/>
            <person name="Friedrich D."/>
            <person name="Gadbois L."/>
            <person name="Gearin G."/>
            <person name="Gearin C.R."/>
            <person name="Giannoukos G."/>
            <person name="Goode T."/>
            <person name="Graham J."/>
            <person name="Grandbois E."/>
            <person name="Grewal S."/>
            <person name="Gyaltsen K."/>
            <person name="Hafez N."/>
            <person name="Hagos B."/>
            <person name="Hall J."/>
            <person name="Henson C."/>
            <person name="Hollinger A."/>
            <person name="Honan T."/>
            <person name="Huard M.D."/>
            <person name="Hughes L."/>
            <person name="Hurhula B."/>
            <person name="Husby M.E."/>
            <person name="Kamat A."/>
            <person name="Kanga B."/>
            <person name="Kashin S."/>
            <person name="Khazanovich D."/>
            <person name="Kisner P."/>
            <person name="Lance K."/>
            <person name="Lara M."/>
            <person name="Lee W."/>
            <person name="Lennon N."/>
            <person name="Letendre F."/>
            <person name="LeVine R."/>
            <person name="Lipovsky A."/>
            <person name="Liu X."/>
            <person name="Liu J."/>
            <person name="Liu S."/>
            <person name="Lokyitsang T."/>
            <person name="Lokyitsang Y."/>
            <person name="Lubonja R."/>
            <person name="Lui A."/>
            <person name="MacDonald P."/>
            <person name="Magnisalis V."/>
            <person name="Maru K."/>
            <person name="Matthews C."/>
            <person name="McCusker W."/>
            <person name="McDonough S."/>
            <person name="Mehta T."/>
            <person name="Meldrim J."/>
            <person name="Meneus L."/>
            <person name="Mihai O."/>
            <person name="Mihalev A."/>
            <person name="Mihova T."/>
            <person name="Mittelman R."/>
            <person name="Mlenga V."/>
            <person name="Montmayeur A."/>
            <person name="Mulrain L."/>
            <person name="Navidi A."/>
            <person name="Naylor J."/>
            <person name="Negash T."/>
            <person name="Nguyen T."/>
            <person name="Nguyen N."/>
            <person name="Nicol R."/>
            <person name="Norbu C."/>
            <person name="Norbu N."/>
            <person name="Novod N."/>
            <person name="O'Neill B."/>
            <person name="Osman S."/>
            <person name="Markiewicz E."/>
            <person name="Oyono O.L."/>
            <person name="Patti C."/>
            <person name="Phunkhang P."/>
            <person name="Pierre F."/>
            <person name="Priest M."/>
            <person name="Raghuraman S."/>
            <person name="Rege F."/>
            <person name="Reyes R."/>
            <person name="Rise C."/>
            <person name="Rogov P."/>
            <person name="Ross K."/>
            <person name="Ryan E."/>
            <person name="Settipalli S."/>
            <person name="Shea T."/>
            <person name="Sherpa N."/>
            <person name="Shi L."/>
            <person name="Shih D."/>
            <person name="Sparrow T."/>
            <person name="Spaulding J."/>
            <person name="Stalker J."/>
            <person name="Stange-Thomann N."/>
            <person name="Stavropoulos S."/>
            <person name="Stone C."/>
            <person name="Strader C."/>
            <person name="Tesfaye S."/>
            <person name="Thomson T."/>
            <person name="Thoulutsang Y."/>
            <person name="Thoulutsang D."/>
            <person name="Topham K."/>
            <person name="Topping I."/>
            <person name="Tsamla T."/>
            <person name="Vassiliev H."/>
            <person name="Vo A."/>
            <person name="Wangchuk T."/>
            <person name="Wangdi T."/>
            <person name="Weiand M."/>
            <person name="Wilkinson J."/>
            <person name="Wilson A."/>
            <person name="Yadav S."/>
            <person name="Young G."/>
            <person name="Yu Q."/>
            <person name="Zembek L."/>
            <person name="Zhong D."/>
            <person name="Zimmer A."/>
            <person name="Zwirko Z."/>
            <person name="Jaffe D.B."/>
            <person name="Alvarez P."/>
            <person name="Brockman W."/>
            <person name="Butler J."/>
            <person name="Chin C."/>
            <person name="Gnerre S."/>
            <person name="MacCallum I."/>
            <person name="Graves J.A."/>
            <person name="Ponting C.P."/>
            <person name="Breen M."/>
            <person name="Samollow P.B."/>
            <person name="Lander E.S."/>
            <person name="Lindblad-Toh K."/>
        </authorList>
    </citation>
    <scope>NUCLEOTIDE SEQUENCE [LARGE SCALE GENOMIC DNA]</scope>
</reference>
<dbReference type="Ensembl" id="ENSMODT00000000696.4">
    <property type="protein sequence ID" value="ENSMODP00000000681.4"/>
    <property type="gene ID" value="ENSMODG00000000567.4"/>
</dbReference>
<dbReference type="InParanoid" id="F6X4G0"/>
<dbReference type="InterPro" id="IPR029416">
    <property type="entry name" value="CFAP300"/>
</dbReference>
<comment type="similarity">
    <text evidence="3">Belongs to the CFAP300 family.</text>
</comment>
<dbReference type="GeneID" id="100011960"/>
<evidence type="ECO:0000256" key="3">
    <source>
        <dbReference type="ARBA" id="ARBA00009205"/>
    </source>
</evidence>
<dbReference type="OMA" id="FYHCYGV"/>
<name>F6X4G0_MONDO</name>
<evidence type="ECO:0000256" key="6">
    <source>
        <dbReference type="ARBA" id="ARBA00023212"/>
    </source>
</evidence>
<dbReference type="FunCoup" id="F6X4G0">
    <property type="interactions" value="51"/>
</dbReference>
<dbReference type="CTD" id="85016"/>
<proteinExistence type="inferred from homology"/>